<reference evidence="1 2" key="1">
    <citation type="submission" date="2015-01" db="EMBL/GenBank/DDBJ databases">
        <title>Evolution of Trichinella species and genotypes.</title>
        <authorList>
            <person name="Korhonen P.K."/>
            <person name="Edoardo P."/>
            <person name="Giuseppe L.R."/>
            <person name="Gasser R.B."/>
        </authorList>
    </citation>
    <scope>NUCLEOTIDE SEQUENCE [LARGE SCALE GENOMIC DNA]</scope>
    <source>
        <strain evidence="1">ISS470</strain>
    </source>
</reference>
<name>A0A0V1G2Z8_TRIPS</name>
<keyword evidence="2" id="KW-1185">Reference proteome</keyword>
<sequence length="60" mass="7053">MKSLCTLRRTITEHCLLYQEKKLASVALQKQLIQALQFIKANDNLNKIIKVYDKTYLIKD</sequence>
<dbReference type="EMBL" id="JYDT01000006">
    <property type="protein sequence ID" value="KRY92644.1"/>
    <property type="molecule type" value="Genomic_DNA"/>
</dbReference>
<comment type="caution">
    <text evidence="1">The sequence shown here is derived from an EMBL/GenBank/DDBJ whole genome shotgun (WGS) entry which is preliminary data.</text>
</comment>
<dbReference type="Proteomes" id="UP000054995">
    <property type="component" value="Unassembled WGS sequence"/>
</dbReference>
<gene>
    <name evidence="1" type="ORF">T4D_1803</name>
</gene>
<organism evidence="1 2">
    <name type="scientific">Trichinella pseudospiralis</name>
    <name type="common">Parasitic roundworm</name>
    <dbReference type="NCBI Taxonomy" id="6337"/>
    <lineage>
        <taxon>Eukaryota</taxon>
        <taxon>Metazoa</taxon>
        <taxon>Ecdysozoa</taxon>
        <taxon>Nematoda</taxon>
        <taxon>Enoplea</taxon>
        <taxon>Dorylaimia</taxon>
        <taxon>Trichinellida</taxon>
        <taxon>Trichinellidae</taxon>
        <taxon>Trichinella</taxon>
    </lineage>
</organism>
<proteinExistence type="predicted"/>
<dbReference type="AlphaFoldDB" id="A0A0V1G2Z8"/>
<evidence type="ECO:0000313" key="2">
    <source>
        <dbReference type="Proteomes" id="UP000054995"/>
    </source>
</evidence>
<accession>A0A0V1G2Z8</accession>
<protein>
    <submittedName>
        <fullName evidence="1">Uncharacterized protein</fullName>
    </submittedName>
</protein>
<evidence type="ECO:0000313" key="1">
    <source>
        <dbReference type="EMBL" id="KRY92644.1"/>
    </source>
</evidence>